<evidence type="ECO:0000313" key="3">
    <source>
        <dbReference type="Proteomes" id="UP001172101"/>
    </source>
</evidence>
<dbReference type="InterPro" id="IPR010730">
    <property type="entry name" value="HET"/>
</dbReference>
<keyword evidence="3" id="KW-1185">Reference proteome</keyword>
<accession>A0AA40A5W8</accession>
<sequence length="430" mass="47290">MAKYAPLDATRREIRLLSLCPGTNTEPLRCSLSVVSLDHVQSYEVDAICINQADAAEKNVQVALMSAIYSNAIGALLWLGEEPEVPVATVSAVEAAMWTGLLAETDKFLAELTSAADQRQWLDENTTKLSTELRAAIQAPVHPSSDDFVITHTRPHAWYGDERDLPAVTGAWADPSLAQDSIFHAFALFRLLAFDWHLGAIPYLAAESETDSHRIYNPVSARLAAQRTGLLPAAGVHDMLNFPVETVLRLRALRGQALLGQGRVSLAQVLPKFCHRGATDARDKMYALLPLVTDWYGAASLVPAYHLSVAEVYTSAVAKIICDSGSLDILCRPPEQAEHMRLPELPSWVMDLSQPATAGGTLDRLEKQLTLYNACGDIPMRPVQFYDWGKVLALEGAMVDIIKSASTIMLCENQSAARDTVRWWYESYLE</sequence>
<evidence type="ECO:0000313" key="2">
    <source>
        <dbReference type="EMBL" id="KAK0709928.1"/>
    </source>
</evidence>
<dbReference type="RefSeq" id="XP_060293232.1">
    <property type="nucleotide sequence ID" value="XM_060448045.1"/>
</dbReference>
<reference evidence="2" key="1">
    <citation type="submission" date="2023-06" db="EMBL/GenBank/DDBJ databases">
        <title>Genome-scale phylogeny and comparative genomics of the fungal order Sordariales.</title>
        <authorList>
            <consortium name="Lawrence Berkeley National Laboratory"/>
            <person name="Hensen N."/>
            <person name="Bonometti L."/>
            <person name="Westerberg I."/>
            <person name="Brannstrom I.O."/>
            <person name="Guillou S."/>
            <person name="Cros-Aarteil S."/>
            <person name="Calhoun S."/>
            <person name="Haridas S."/>
            <person name="Kuo A."/>
            <person name="Mondo S."/>
            <person name="Pangilinan J."/>
            <person name="Riley R."/>
            <person name="LaButti K."/>
            <person name="Andreopoulos B."/>
            <person name="Lipzen A."/>
            <person name="Chen C."/>
            <person name="Yanf M."/>
            <person name="Daum C."/>
            <person name="Ng V."/>
            <person name="Clum A."/>
            <person name="Steindorff A."/>
            <person name="Ohm R."/>
            <person name="Martin F."/>
            <person name="Silar P."/>
            <person name="Natvig D."/>
            <person name="Lalanne C."/>
            <person name="Gautier V."/>
            <person name="Ament-velasquez S.L."/>
            <person name="Kruys A."/>
            <person name="Hutchinson M.I."/>
            <person name="Powell A.J."/>
            <person name="Barry K."/>
            <person name="Miller A.N."/>
            <person name="Grigoriev I.V."/>
            <person name="Debuchy R."/>
            <person name="Gladieux P."/>
            <person name="Thoren M.H."/>
            <person name="Johannesson H."/>
        </authorList>
    </citation>
    <scope>NUCLEOTIDE SEQUENCE</scope>
    <source>
        <strain evidence="2">SMH2392-1A</strain>
    </source>
</reference>
<dbReference type="Proteomes" id="UP001172101">
    <property type="component" value="Unassembled WGS sequence"/>
</dbReference>
<dbReference type="InterPro" id="IPR052895">
    <property type="entry name" value="HetReg/Transcr_Mod"/>
</dbReference>
<evidence type="ECO:0000259" key="1">
    <source>
        <dbReference type="Pfam" id="PF06985"/>
    </source>
</evidence>
<name>A0AA40A5W8_9PEZI</name>
<dbReference type="PANTHER" id="PTHR24148:SF64">
    <property type="entry name" value="HETEROKARYON INCOMPATIBILITY DOMAIN-CONTAINING PROTEIN"/>
    <property type="match status" value="1"/>
</dbReference>
<gene>
    <name evidence="2" type="ORF">B0T26DRAFT_874890</name>
</gene>
<dbReference type="Pfam" id="PF06985">
    <property type="entry name" value="HET"/>
    <property type="match status" value="1"/>
</dbReference>
<dbReference type="PANTHER" id="PTHR24148">
    <property type="entry name" value="ANKYRIN REPEAT DOMAIN-CONTAINING PROTEIN 39 HOMOLOG-RELATED"/>
    <property type="match status" value="1"/>
</dbReference>
<dbReference type="EMBL" id="JAUIRO010000006">
    <property type="protein sequence ID" value="KAK0709928.1"/>
    <property type="molecule type" value="Genomic_DNA"/>
</dbReference>
<dbReference type="GeneID" id="85331315"/>
<dbReference type="AlphaFoldDB" id="A0AA40A5W8"/>
<protein>
    <recommendedName>
        <fullName evidence="1">Heterokaryon incompatibility domain-containing protein</fullName>
    </recommendedName>
</protein>
<proteinExistence type="predicted"/>
<organism evidence="2 3">
    <name type="scientific">Lasiosphaeria miniovina</name>
    <dbReference type="NCBI Taxonomy" id="1954250"/>
    <lineage>
        <taxon>Eukaryota</taxon>
        <taxon>Fungi</taxon>
        <taxon>Dikarya</taxon>
        <taxon>Ascomycota</taxon>
        <taxon>Pezizomycotina</taxon>
        <taxon>Sordariomycetes</taxon>
        <taxon>Sordariomycetidae</taxon>
        <taxon>Sordariales</taxon>
        <taxon>Lasiosphaeriaceae</taxon>
        <taxon>Lasiosphaeria</taxon>
    </lineage>
</organism>
<feature type="domain" description="Heterokaryon incompatibility" evidence="1">
    <location>
        <begin position="26"/>
        <end position="84"/>
    </location>
</feature>
<comment type="caution">
    <text evidence="2">The sequence shown here is derived from an EMBL/GenBank/DDBJ whole genome shotgun (WGS) entry which is preliminary data.</text>
</comment>